<name>A0AAU9R711_THLAR</name>
<evidence type="ECO:0000256" key="1">
    <source>
        <dbReference type="SAM" id="Phobius"/>
    </source>
</evidence>
<dbReference type="AlphaFoldDB" id="A0AAU9R711"/>
<gene>
    <name evidence="2" type="ORF">TAV2_LOCUS2989</name>
</gene>
<keyword evidence="1" id="KW-1133">Transmembrane helix</keyword>
<evidence type="ECO:0000313" key="3">
    <source>
        <dbReference type="Proteomes" id="UP000836841"/>
    </source>
</evidence>
<protein>
    <submittedName>
        <fullName evidence="2">Uncharacterized protein</fullName>
    </submittedName>
</protein>
<keyword evidence="1" id="KW-0812">Transmembrane</keyword>
<keyword evidence="1" id="KW-0472">Membrane</keyword>
<dbReference type="EMBL" id="OU466857">
    <property type="protein sequence ID" value="CAH2035042.1"/>
    <property type="molecule type" value="Genomic_DNA"/>
</dbReference>
<sequence>MALKRGLSGVHRIKGGGGESRSVLVLLVFFCVFAPLVFFVGRGVYIDSSNKSSLSDSVLTIFLPLQVLDVITISTADLGPFSLDSFKKNNLSASWRGTEILLRDYLSHRHS</sequence>
<keyword evidence="3" id="KW-1185">Reference proteome</keyword>
<dbReference type="Proteomes" id="UP000836841">
    <property type="component" value="Chromosome 1"/>
</dbReference>
<organism evidence="2 3">
    <name type="scientific">Thlaspi arvense</name>
    <name type="common">Field penny-cress</name>
    <dbReference type="NCBI Taxonomy" id="13288"/>
    <lineage>
        <taxon>Eukaryota</taxon>
        <taxon>Viridiplantae</taxon>
        <taxon>Streptophyta</taxon>
        <taxon>Embryophyta</taxon>
        <taxon>Tracheophyta</taxon>
        <taxon>Spermatophyta</taxon>
        <taxon>Magnoliopsida</taxon>
        <taxon>eudicotyledons</taxon>
        <taxon>Gunneridae</taxon>
        <taxon>Pentapetalae</taxon>
        <taxon>rosids</taxon>
        <taxon>malvids</taxon>
        <taxon>Brassicales</taxon>
        <taxon>Brassicaceae</taxon>
        <taxon>Thlaspideae</taxon>
        <taxon>Thlaspi</taxon>
    </lineage>
</organism>
<evidence type="ECO:0000313" key="2">
    <source>
        <dbReference type="EMBL" id="CAH2035042.1"/>
    </source>
</evidence>
<feature type="transmembrane region" description="Helical" evidence="1">
    <location>
        <begin position="21"/>
        <end position="41"/>
    </location>
</feature>
<proteinExistence type="predicted"/>
<accession>A0AAU9R711</accession>
<reference evidence="2 3" key="1">
    <citation type="submission" date="2022-03" db="EMBL/GenBank/DDBJ databases">
        <authorList>
            <person name="Nunn A."/>
            <person name="Chopra R."/>
            <person name="Nunn A."/>
            <person name="Contreras Garrido A."/>
        </authorList>
    </citation>
    <scope>NUCLEOTIDE SEQUENCE [LARGE SCALE GENOMIC DNA]</scope>
</reference>
<feature type="transmembrane region" description="Helical" evidence="1">
    <location>
        <begin position="61"/>
        <end position="83"/>
    </location>
</feature>